<evidence type="ECO:0000313" key="3">
    <source>
        <dbReference type="EMBL" id="PSB28035.1"/>
    </source>
</evidence>
<organism evidence="3 4">
    <name type="scientific">Stenomitos frigidus ULC18</name>
    <dbReference type="NCBI Taxonomy" id="2107698"/>
    <lineage>
        <taxon>Bacteria</taxon>
        <taxon>Bacillati</taxon>
        <taxon>Cyanobacteriota</taxon>
        <taxon>Cyanophyceae</taxon>
        <taxon>Leptolyngbyales</taxon>
        <taxon>Leptolyngbyaceae</taxon>
        <taxon>Stenomitos</taxon>
    </lineage>
</organism>
<name>A0A2T1E5R9_9CYAN</name>
<proteinExistence type="predicted"/>
<feature type="coiled-coil region" evidence="1">
    <location>
        <begin position="31"/>
        <end position="65"/>
    </location>
</feature>
<evidence type="ECO:0000256" key="2">
    <source>
        <dbReference type="SAM" id="MobiDB-lite"/>
    </source>
</evidence>
<gene>
    <name evidence="3" type="ORF">C7B82_14365</name>
</gene>
<dbReference type="AlphaFoldDB" id="A0A2T1E5R9"/>
<dbReference type="NCBIfam" id="TIGR04376">
    <property type="entry name" value="TIGR04376 family protein"/>
    <property type="match status" value="1"/>
</dbReference>
<protein>
    <submittedName>
        <fullName evidence="3">TIGR04376 family protein</fullName>
    </submittedName>
</protein>
<accession>A0A2T1E5R9</accession>
<evidence type="ECO:0000313" key="4">
    <source>
        <dbReference type="Proteomes" id="UP000239576"/>
    </source>
</evidence>
<evidence type="ECO:0000256" key="1">
    <source>
        <dbReference type="SAM" id="Coils"/>
    </source>
</evidence>
<dbReference type="InterPro" id="IPR030816">
    <property type="entry name" value="CHP04376"/>
</dbReference>
<keyword evidence="1" id="KW-0175">Coiled coil</keyword>
<feature type="region of interest" description="Disordered" evidence="2">
    <location>
        <begin position="145"/>
        <end position="168"/>
    </location>
</feature>
<feature type="coiled-coil region" evidence="1">
    <location>
        <begin position="106"/>
        <end position="140"/>
    </location>
</feature>
<reference evidence="3 4" key="2">
    <citation type="submission" date="2018-03" db="EMBL/GenBank/DDBJ databases">
        <title>The ancient ancestry and fast evolution of plastids.</title>
        <authorList>
            <person name="Moore K.R."/>
            <person name="Magnabosco C."/>
            <person name="Momper L."/>
            <person name="Gold D.A."/>
            <person name="Bosak T."/>
            <person name="Fournier G.P."/>
        </authorList>
    </citation>
    <scope>NUCLEOTIDE SEQUENCE [LARGE SCALE GENOMIC DNA]</scope>
    <source>
        <strain evidence="3 4">ULC18</strain>
    </source>
</reference>
<dbReference type="Proteomes" id="UP000239576">
    <property type="component" value="Unassembled WGS sequence"/>
</dbReference>
<sequence>MGLFDDFSKFLETRLEEFLRDNPQLELLVLEEKLRDQEEETLKLMTDLRREEKGLQDEILAIAREIQLWHTRIEKAKASGRLDLAEPAQEHEASLLRQGNQRWGQMEVLKERLKQTQQLQQQIQQRRKEVQAKVAQAQATRATAATTEQKWNSAGWNQIPNSSSSVGDLEHQFRRWEAEEELQELKRKMGR</sequence>
<reference evidence="4" key="1">
    <citation type="submission" date="2018-02" db="EMBL/GenBank/DDBJ databases">
        <authorList>
            <person name="Moore K."/>
            <person name="Momper L."/>
        </authorList>
    </citation>
    <scope>NUCLEOTIDE SEQUENCE [LARGE SCALE GENOMIC DNA]</scope>
    <source>
        <strain evidence="4">ULC18</strain>
    </source>
</reference>
<dbReference type="RefSeq" id="WP_106256977.1">
    <property type="nucleotide sequence ID" value="NZ_CAWNSW010000092.1"/>
</dbReference>
<feature type="compositionally biased region" description="Polar residues" evidence="2">
    <location>
        <begin position="150"/>
        <end position="166"/>
    </location>
</feature>
<dbReference type="EMBL" id="PVWK01000083">
    <property type="protein sequence ID" value="PSB28035.1"/>
    <property type="molecule type" value="Genomic_DNA"/>
</dbReference>
<keyword evidence="4" id="KW-1185">Reference proteome</keyword>
<dbReference type="OrthoDB" id="511898at2"/>
<comment type="caution">
    <text evidence="3">The sequence shown here is derived from an EMBL/GenBank/DDBJ whole genome shotgun (WGS) entry which is preliminary data.</text>
</comment>